<keyword evidence="8" id="KW-1185">Reference proteome</keyword>
<evidence type="ECO:0000256" key="5">
    <source>
        <dbReference type="ARBA" id="ARBA00023004"/>
    </source>
</evidence>
<dbReference type="InterPro" id="IPR002403">
    <property type="entry name" value="Cyt_P450_E_grp-IV"/>
</dbReference>
<evidence type="ECO:0000256" key="2">
    <source>
        <dbReference type="ARBA" id="ARBA00010617"/>
    </source>
</evidence>
<reference evidence="7 8" key="1">
    <citation type="submission" date="2023-08" db="EMBL/GenBank/DDBJ databases">
        <title>Black Yeasts Isolated from many extreme environments.</title>
        <authorList>
            <person name="Coleine C."/>
            <person name="Stajich J.E."/>
            <person name="Selbmann L."/>
        </authorList>
    </citation>
    <scope>NUCLEOTIDE SEQUENCE [LARGE SCALE GENOMIC DNA]</scope>
    <source>
        <strain evidence="7 8">CCFEE 5885</strain>
    </source>
</reference>
<keyword evidence="4 6" id="KW-0560">Oxidoreductase</keyword>
<dbReference type="PANTHER" id="PTHR24305:SF232">
    <property type="entry name" value="P450, PUTATIVE (EUROFUNG)-RELATED"/>
    <property type="match status" value="1"/>
</dbReference>
<dbReference type="EMBL" id="JAVRRG010000030">
    <property type="protein sequence ID" value="KAK5095018.1"/>
    <property type="molecule type" value="Genomic_DNA"/>
</dbReference>
<dbReference type="InterPro" id="IPR017972">
    <property type="entry name" value="Cyt_P450_CS"/>
</dbReference>
<keyword evidence="5 6" id="KW-0408">Iron</keyword>
<keyword evidence="6" id="KW-0503">Monooxygenase</keyword>
<sequence>MAKAVVADEAPLTQTLLINLYHLLRQWPKTVILCIVALRFLFRRYVSPLRKYPGPFLASGTRLYSLILTARGRTHEEHVALHRKYGPIVRIQPNQLSFSSPEAARQILSPGKGFHKTNFYWVFPPYGNPDVFTEIRENVHATKKRFVNQPYSLASFQALTPWIDKTIEILMNKLDSQVERAVEVMDLGNFLHWFAFDVLGEMAFSSSFGFIEQEKDVDGAINFIDTVQQYDGIVGQIPFLDYFLRRSPFWDYLPFVTPLANNHVTRTALGQMAAREDGTAVVDRRDLLSQLFEAHEKDPEKFDKRSVFAVAHGAIFAGSDSTASTMQTFMWNVLNNKPVYEKLTEEILNADRNLQLGEIVAWEESQKCLPYFQACLKEAMRVGPAVGLAIYRKVPGLGADIDGVFVPGGTELAVNAHVLHKDKAIFGDDADVFRPERWLGKEGDEKSEARVKNMDRHMFQFGGGSHVCIGRNLAILEMNKVLPQILRRYKFELAYPGRPMKKHSTFFVVQAGLEVKMARR</sequence>
<dbReference type="PRINTS" id="PR00385">
    <property type="entry name" value="P450"/>
</dbReference>
<evidence type="ECO:0000256" key="3">
    <source>
        <dbReference type="ARBA" id="ARBA00022723"/>
    </source>
</evidence>
<proteinExistence type="inferred from homology"/>
<dbReference type="PANTHER" id="PTHR24305">
    <property type="entry name" value="CYTOCHROME P450"/>
    <property type="match status" value="1"/>
</dbReference>
<dbReference type="Pfam" id="PF00067">
    <property type="entry name" value="p450"/>
    <property type="match status" value="1"/>
</dbReference>
<evidence type="ECO:0000256" key="1">
    <source>
        <dbReference type="ARBA" id="ARBA00001971"/>
    </source>
</evidence>
<dbReference type="InterPro" id="IPR050121">
    <property type="entry name" value="Cytochrome_P450_monoxygenase"/>
</dbReference>
<keyword evidence="6" id="KW-0349">Heme</keyword>
<comment type="caution">
    <text evidence="7">The sequence shown here is derived from an EMBL/GenBank/DDBJ whole genome shotgun (WGS) entry which is preliminary data.</text>
</comment>
<comment type="similarity">
    <text evidence="2 6">Belongs to the cytochrome P450 family.</text>
</comment>
<dbReference type="Gene3D" id="1.10.630.10">
    <property type="entry name" value="Cytochrome P450"/>
    <property type="match status" value="1"/>
</dbReference>
<dbReference type="CDD" id="cd11060">
    <property type="entry name" value="CYP57A1-like"/>
    <property type="match status" value="1"/>
</dbReference>
<evidence type="ECO:0000256" key="6">
    <source>
        <dbReference type="RuleBase" id="RU000461"/>
    </source>
</evidence>
<dbReference type="InterPro" id="IPR001128">
    <property type="entry name" value="Cyt_P450"/>
</dbReference>
<dbReference type="PRINTS" id="PR00465">
    <property type="entry name" value="EP450IV"/>
</dbReference>
<gene>
    <name evidence="7" type="ORF">LTR24_003235</name>
</gene>
<dbReference type="PROSITE" id="PS00086">
    <property type="entry name" value="CYTOCHROME_P450"/>
    <property type="match status" value="1"/>
</dbReference>
<name>A0ABR0KFL2_9EURO</name>
<dbReference type="SUPFAM" id="SSF48264">
    <property type="entry name" value="Cytochrome P450"/>
    <property type="match status" value="1"/>
</dbReference>
<evidence type="ECO:0000313" key="7">
    <source>
        <dbReference type="EMBL" id="KAK5095018.1"/>
    </source>
</evidence>
<protein>
    <recommendedName>
        <fullName evidence="9">Cytochrome P450</fullName>
    </recommendedName>
</protein>
<accession>A0ABR0KFL2</accession>
<comment type="cofactor">
    <cofactor evidence="1">
        <name>heme</name>
        <dbReference type="ChEBI" id="CHEBI:30413"/>
    </cofactor>
</comment>
<evidence type="ECO:0008006" key="9">
    <source>
        <dbReference type="Google" id="ProtNLM"/>
    </source>
</evidence>
<dbReference type="InterPro" id="IPR036396">
    <property type="entry name" value="Cyt_P450_sf"/>
</dbReference>
<evidence type="ECO:0000313" key="8">
    <source>
        <dbReference type="Proteomes" id="UP001345013"/>
    </source>
</evidence>
<dbReference type="Proteomes" id="UP001345013">
    <property type="component" value="Unassembled WGS sequence"/>
</dbReference>
<organism evidence="7 8">
    <name type="scientific">Lithohypha guttulata</name>
    <dbReference type="NCBI Taxonomy" id="1690604"/>
    <lineage>
        <taxon>Eukaryota</taxon>
        <taxon>Fungi</taxon>
        <taxon>Dikarya</taxon>
        <taxon>Ascomycota</taxon>
        <taxon>Pezizomycotina</taxon>
        <taxon>Eurotiomycetes</taxon>
        <taxon>Chaetothyriomycetidae</taxon>
        <taxon>Chaetothyriales</taxon>
        <taxon>Trichomeriaceae</taxon>
        <taxon>Lithohypha</taxon>
    </lineage>
</organism>
<keyword evidence="3 6" id="KW-0479">Metal-binding</keyword>
<evidence type="ECO:0000256" key="4">
    <source>
        <dbReference type="ARBA" id="ARBA00023002"/>
    </source>
</evidence>